<protein>
    <recommendedName>
        <fullName evidence="2">GTP cyclohydrolase 1 type 2 homolog</fullName>
    </recommendedName>
</protein>
<name>A0A9D9DME6_9BACT</name>
<evidence type="ECO:0000313" key="5">
    <source>
        <dbReference type="EMBL" id="MBO8430404.1"/>
    </source>
</evidence>
<feature type="binding site" evidence="4">
    <location>
        <position position="201"/>
    </location>
    <ligand>
        <name>a divalent metal cation</name>
        <dbReference type="ChEBI" id="CHEBI:60240"/>
        <label>1</label>
    </ligand>
</feature>
<dbReference type="Gene3D" id="3.40.1390.30">
    <property type="entry name" value="NIF3 (NGG1p interacting factor 3)-like"/>
    <property type="match status" value="2"/>
</dbReference>
<gene>
    <name evidence="5" type="ORF">IAC76_03380</name>
</gene>
<dbReference type="InterPro" id="IPR036069">
    <property type="entry name" value="DUF34/NIF3_sf"/>
</dbReference>
<evidence type="ECO:0000256" key="4">
    <source>
        <dbReference type="PIRSR" id="PIRSR602678-1"/>
    </source>
</evidence>
<evidence type="ECO:0000256" key="1">
    <source>
        <dbReference type="ARBA" id="ARBA00006964"/>
    </source>
</evidence>
<sequence length="232" mass="26252">MNKYEIVKRLEEFAPPELAEDWDCSGWIAETNKKEIHKIMLCLTVTEDIIRQAKAQNCEMIISHHPLFSINCHSELFSESLQPCIDIYCAHTNLDRTNGGTTDTLIKTLGLDVSQTGDFLRYVEKTLTLEELKKLLLKISPNLRYVNNKKVKTLNKIAFCAGSGSEFIEEALSNGADAHVTGDVKFHTALESPMVIFDIGHFESEILVLQVFEKLLADVETIRADEKSPFIY</sequence>
<dbReference type="Proteomes" id="UP000823632">
    <property type="component" value="Unassembled WGS sequence"/>
</dbReference>
<dbReference type="PANTHER" id="PTHR13799:SF14">
    <property type="entry name" value="GTP CYCLOHYDROLASE 1 TYPE 2 HOMOLOG"/>
    <property type="match status" value="1"/>
</dbReference>
<proteinExistence type="inferred from homology"/>
<dbReference type="AlphaFoldDB" id="A0A9D9DME6"/>
<dbReference type="PANTHER" id="PTHR13799">
    <property type="entry name" value="NGG1 INTERACTING FACTOR 3"/>
    <property type="match status" value="1"/>
</dbReference>
<reference evidence="5" key="2">
    <citation type="journal article" date="2021" name="PeerJ">
        <title>Extensive microbial diversity within the chicken gut microbiome revealed by metagenomics and culture.</title>
        <authorList>
            <person name="Gilroy R."/>
            <person name="Ravi A."/>
            <person name="Getino M."/>
            <person name="Pursley I."/>
            <person name="Horton D.L."/>
            <person name="Alikhan N.F."/>
            <person name="Baker D."/>
            <person name="Gharbi K."/>
            <person name="Hall N."/>
            <person name="Watson M."/>
            <person name="Adriaenssens E.M."/>
            <person name="Foster-Nyarko E."/>
            <person name="Jarju S."/>
            <person name="Secka A."/>
            <person name="Antonio M."/>
            <person name="Oren A."/>
            <person name="Chaudhuri R.R."/>
            <person name="La Ragione R."/>
            <person name="Hildebrand F."/>
            <person name="Pallen M.J."/>
        </authorList>
    </citation>
    <scope>NUCLEOTIDE SEQUENCE</scope>
    <source>
        <strain evidence="5">10192</strain>
    </source>
</reference>
<dbReference type="SUPFAM" id="SSF102705">
    <property type="entry name" value="NIF3 (NGG1p interacting factor 3)-like"/>
    <property type="match status" value="1"/>
</dbReference>
<evidence type="ECO:0000313" key="6">
    <source>
        <dbReference type="Proteomes" id="UP000823632"/>
    </source>
</evidence>
<dbReference type="NCBIfam" id="TIGR00486">
    <property type="entry name" value="YbgI_SA1388"/>
    <property type="match status" value="1"/>
</dbReference>
<dbReference type="GO" id="GO:0046872">
    <property type="term" value="F:metal ion binding"/>
    <property type="evidence" value="ECO:0007669"/>
    <property type="project" value="UniProtKB-KW"/>
</dbReference>
<accession>A0A9D9DME6</accession>
<evidence type="ECO:0000256" key="3">
    <source>
        <dbReference type="ARBA" id="ARBA00022723"/>
    </source>
</evidence>
<comment type="caution">
    <text evidence="5">The sequence shown here is derived from an EMBL/GenBank/DDBJ whole genome shotgun (WGS) entry which is preliminary data.</text>
</comment>
<evidence type="ECO:0000256" key="2">
    <source>
        <dbReference type="ARBA" id="ARBA00022112"/>
    </source>
</evidence>
<feature type="binding site" evidence="4">
    <location>
        <position position="95"/>
    </location>
    <ligand>
        <name>a divalent metal cation</name>
        <dbReference type="ChEBI" id="CHEBI:60240"/>
        <label>1</label>
    </ligand>
</feature>
<dbReference type="FunFam" id="3.40.1390.30:FF:000001">
    <property type="entry name" value="GTP cyclohydrolase 1 type 2"/>
    <property type="match status" value="1"/>
</dbReference>
<dbReference type="EMBL" id="JADIND010000074">
    <property type="protein sequence ID" value="MBO8430404.1"/>
    <property type="molecule type" value="Genomic_DNA"/>
</dbReference>
<dbReference type="Pfam" id="PF01784">
    <property type="entry name" value="DUF34_NIF3"/>
    <property type="match status" value="1"/>
</dbReference>
<organism evidence="5 6">
    <name type="scientific">Candidatus Scatousia excrementipullorum</name>
    <dbReference type="NCBI Taxonomy" id="2840936"/>
    <lineage>
        <taxon>Bacteria</taxon>
        <taxon>Candidatus Scatousia</taxon>
    </lineage>
</organism>
<feature type="binding site" evidence="4">
    <location>
        <position position="64"/>
    </location>
    <ligand>
        <name>a divalent metal cation</name>
        <dbReference type="ChEBI" id="CHEBI:60240"/>
        <label>2</label>
    </ligand>
</feature>
<reference evidence="5" key="1">
    <citation type="submission" date="2020-10" db="EMBL/GenBank/DDBJ databases">
        <authorList>
            <person name="Gilroy R."/>
        </authorList>
    </citation>
    <scope>NUCLEOTIDE SEQUENCE</scope>
    <source>
        <strain evidence="5">10192</strain>
    </source>
</reference>
<dbReference type="GO" id="GO:0005737">
    <property type="term" value="C:cytoplasm"/>
    <property type="evidence" value="ECO:0007669"/>
    <property type="project" value="TreeGrafter"/>
</dbReference>
<dbReference type="InterPro" id="IPR002678">
    <property type="entry name" value="DUF34/NIF3"/>
</dbReference>
<keyword evidence="3 4" id="KW-0479">Metal-binding</keyword>
<feature type="binding site" evidence="4">
    <location>
        <position position="65"/>
    </location>
    <ligand>
        <name>a divalent metal cation</name>
        <dbReference type="ChEBI" id="CHEBI:60240"/>
        <label>1</label>
    </ligand>
</feature>
<comment type="similarity">
    <text evidence="1">Belongs to the GTP cyclohydrolase I type 2/NIF3 family.</text>
</comment>
<feature type="binding site" evidence="4">
    <location>
        <position position="205"/>
    </location>
    <ligand>
        <name>a divalent metal cation</name>
        <dbReference type="ChEBI" id="CHEBI:60240"/>
        <label>1</label>
    </ligand>
</feature>